<reference evidence="3 4" key="1">
    <citation type="submission" date="2024-08" db="EMBL/GenBank/DDBJ databases">
        <title>Halobellus sp. MBLA0158 whole genome sequence.</title>
        <authorList>
            <person name="Hwang C.Y."/>
            <person name="Cho E.-S."/>
            <person name="Seo M.-J."/>
        </authorList>
    </citation>
    <scope>NUCLEOTIDE SEQUENCE [LARGE SCALE GENOMIC DNA]</scope>
    <source>
        <strain evidence="3 4">MBLA0158</strain>
    </source>
</reference>
<feature type="coiled-coil region" evidence="1">
    <location>
        <begin position="5"/>
        <end position="39"/>
    </location>
</feature>
<comment type="caution">
    <text evidence="3">The sequence shown here is derived from an EMBL/GenBank/DDBJ whole genome shotgun (WGS) entry which is preliminary data.</text>
</comment>
<feature type="compositionally biased region" description="Acidic residues" evidence="2">
    <location>
        <begin position="146"/>
        <end position="162"/>
    </location>
</feature>
<dbReference type="RefSeq" id="WP_372387519.1">
    <property type="nucleotide sequence ID" value="NZ_JBGNYA010000001.1"/>
</dbReference>
<feature type="compositionally biased region" description="Acidic residues" evidence="2">
    <location>
        <begin position="111"/>
        <end position="124"/>
    </location>
</feature>
<dbReference type="Proteomes" id="UP001570511">
    <property type="component" value="Unassembled WGS sequence"/>
</dbReference>
<sequence>MSNRVEELESKVAELQAAVNGLTEELVETKERVRLLEEEIEVDLAAGSRPVGHEPQQGAEQGADAVESTADATATTDAAQETADEEPAGGPLSESPAQAESRRETSAQTADDADFIDADADEQIPSEVGPEGRTDAAGDGDKADDAESEDEAATEDDDIIVA</sequence>
<keyword evidence="4" id="KW-1185">Reference proteome</keyword>
<organism evidence="3 4">
    <name type="scientific">Halobellus rubicundus</name>
    <dbReference type="NCBI Taxonomy" id="2996466"/>
    <lineage>
        <taxon>Archaea</taxon>
        <taxon>Methanobacteriati</taxon>
        <taxon>Methanobacteriota</taxon>
        <taxon>Stenosarchaea group</taxon>
        <taxon>Halobacteria</taxon>
        <taxon>Halobacteriales</taxon>
        <taxon>Haloferacaceae</taxon>
        <taxon>Halobellus</taxon>
    </lineage>
</organism>
<feature type="region of interest" description="Disordered" evidence="2">
    <location>
        <begin position="44"/>
        <end position="162"/>
    </location>
</feature>
<gene>
    <name evidence="3" type="ORF">OS889_04030</name>
</gene>
<accession>A0ABD5MFR7</accession>
<evidence type="ECO:0000256" key="2">
    <source>
        <dbReference type="SAM" id="MobiDB-lite"/>
    </source>
</evidence>
<evidence type="ECO:0000256" key="1">
    <source>
        <dbReference type="SAM" id="Coils"/>
    </source>
</evidence>
<evidence type="ECO:0008006" key="5">
    <source>
        <dbReference type="Google" id="ProtNLM"/>
    </source>
</evidence>
<proteinExistence type="predicted"/>
<feature type="compositionally biased region" description="Low complexity" evidence="2">
    <location>
        <begin position="63"/>
        <end position="81"/>
    </location>
</feature>
<feature type="compositionally biased region" description="Basic and acidic residues" evidence="2">
    <location>
        <begin position="130"/>
        <end position="145"/>
    </location>
</feature>
<keyword evidence="1" id="KW-0175">Coiled coil</keyword>
<dbReference type="InterPro" id="IPR055940">
    <property type="entry name" value="DUF7518"/>
</dbReference>
<evidence type="ECO:0000313" key="4">
    <source>
        <dbReference type="Proteomes" id="UP001570511"/>
    </source>
</evidence>
<protein>
    <recommendedName>
        <fullName evidence="5">Chromosome segregation protein SMC</fullName>
    </recommendedName>
</protein>
<evidence type="ECO:0000313" key="3">
    <source>
        <dbReference type="EMBL" id="MFA1610171.1"/>
    </source>
</evidence>
<dbReference type="AlphaFoldDB" id="A0ABD5MFR7"/>
<dbReference type="Pfam" id="PF24362">
    <property type="entry name" value="DUF7518"/>
    <property type="match status" value="1"/>
</dbReference>
<name>A0ABD5MFR7_9EURY</name>
<dbReference type="EMBL" id="JBGNYA010000001">
    <property type="protein sequence ID" value="MFA1610171.1"/>
    <property type="molecule type" value="Genomic_DNA"/>
</dbReference>